<keyword evidence="3" id="KW-1185">Reference proteome</keyword>
<feature type="transmembrane region" description="Helical" evidence="1">
    <location>
        <begin position="36"/>
        <end position="55"/>
    </location>
</feature>
<name>A0AA42B9I3_9BACT</name>
<dbReference type="RefSeq" id="WP_284056133.1">
    <property type="nucleotide sequence ID" value="NZ_JAMSLR010000002.1"/>
</dbReference>
<organism evidence="2 3">
    <name type="scientific">Thermalbibacter longus</name>
    <dbReference type="NCBI Taxonomy" id="2951981"/>
    <lineage>
        <taxon>Bacteria</taxon>
        <taxon>Pseudomonadati</taxon>
        <taxon>Thermomicrobiota</taxon>
        <taxon>Thermomicrobia</taxon>
        <taxon>Thermomicrobiales</taxon>
        <taxon>Thermomicrobiaceae</taxon>
        <taxon>Thermalbibacter</taxon>
    </lineage>
</organism>
<accession>A0AA42B9I3</accession>
<dbReference type="Proteomes" id="UP001165306">
    <property type="component" value="Unassembled WGS sequence"/>
</dbReference>
<protein>
    <submittedName>
        <fullName evidence="2">Uncharacterized protein</fullName>
    </submittedName>
</protein>
<evidence type="ECO:0000313" key="3">
    <source>
        <dbReference type="Proteomes" id="UP001165306"/>
    </source>
</evidence>
<dbReference type="AlphaFoldDB" id="A0AA42B9I3"/>
<sequence>MPTVSRNAALLFFCGSALEAARSLVEHGPGIQLDDFAGGLLTGIGIGLLVLSLRLQLGPAKASNR</sequence>
<keyword evidence="1" id="KW-0472">Membrane</keyword>
<dbReference type="EMBL" id="JAMSLR010000002">
    <property type="protein sequence ID" value="MCM8748352.1"/>
    <property type="molecule type" value="Genomic_DNA"/>
</dbReference>
<keyword evidence="1" id="KW-1133">Transmembrane helix</keyword>
<evidence type="ECO:0000256" key="1">
    <source>
        <dbReference type="SAM" id="Phobius"/>
    </source>
</evidence>
<proteinExistence type="predicted"/>
<comment type="caution">
    <text evidence="2">The sequence shown here is derived from an EMBL/GenBank/DDBJ whole genome shotgun (WGS) entry which is preliminary data.</text>
</comment>
<reference evidence="2" key="1">
    <citation type="submission" date="2022-06" db="EMBL/GenBank/DDBJ databases">
        <title>CFH 74404 Thermomicrobiaceae sp.</title>
        <authorList>
            <person name="Ming H."/>
            <person name="Li W.-J."/>
            <person name="Zhao Z."/>
        </authorList>
    </citation>
    <scope>NUCLEOTIDE SEQUENCE</scope>
    <source>
        <strain evidence="2">CFH 74404</strain>
    </source>
</reference>
<evidence type="ECO:0000313" key="2">
    <source>
        <dbReference type="EMBL" id="MCM8748352.1"/>
    </source>
</evidence>
<gene>
    <name evidence="2" type="ORF">NET02_04275</name>
</gene>
<keyword evidence="1" id="KW-0812">Transmembrane</keyword>